<comment type="caution">
    <text evidence="1">The sequence shown here is derived from an EMBL/GenBank/DDBJ whole genome shotgun (WGS) entry which is preliminary data.</text>
</comment>
<accession>A0ACC2GK04</accession>
<sequence>MHHSNPMLIICSPSLISKGSLQSSHRLIPLKTTAIETVFMLLGCTLEFSMTHVVNQVVIPPELPNILKQFTKDAIRTQPEDLLEWATLYFSAMVRGQPLPVKKTEDHEVPNTMDLTPEILTTMHQQLHEKDTVRKEEVSQLWASLGLAEDLLRHIMKVGNFGDNLPWIQFFALGCSYLGGTIKNALSHALYILNSDSACKHPDACLSFHTFRFLYSYLAAVDGEVSQGQMEKALAYLETQANMNGGLVKVSHFVDSSRVRLG</sequence>
<gene>
    <name evidence="1" type="ORF">DPEC_G00154350</name>
</gene>
<evidence type="ECO:0000313" key="1">
    <source>
        <dbReference type="EMBL" id="KAJ8004009.1"/>
    </source>
</evidence>
<dbReference type="EMBL" id="CM055739">
    <property type="protein sequence ID" value="KAJ8004009.1"/>
    <property type="molecule type" value="Genomic_DNA"/>
</dbReference>
<keyword evidence="2" id="KW-1185">Reference proteome</keyword>
<reference evidence="1" key="1">
    <citation type="submission" date="2021-05" db="EMBL/GenBank/DDBJ databases">
        <authorList>
            <person name="Pan Q."/>
            <person name="Jouanno E."/>
            <person name="Zahm M."/>
            <person name="Klopp C."/>
            <person name="Cabau C."/>
            <person name="Louis A."/>
            <person name="Berthelot C."/>
            <person name="Parey E."/>
            <person name="Roest Crollius H."/>
            <person name="Montfort J."/>
            <person name="Robinson-Rechavi M."/>
            <person name="Bouchez O."/>
            <person name="Lampietro C."/>
            <person name="Lopez Roques C."/>
            <person name="Donnadieu C."/>
            <person name="Postlethwait J."/>
            <person name="Bobe J."/>
            <person name="Dillon D."/>
            <person name="Chandos A."/>
            <person name="von Hippel F."/>
            <person name="Guiguen Y."/>
        </authorList>
    </citation>
    <scope>NUCLEOTIDE SEQUENCE</scope>
    <source>
        <strain evidence="1">YG-Jan2019</strain>
    </source>
</reference>
<evidence type="ECO:0000313" key="2">
    <source>
        <dbReference type="Proteomes" id="UP001157502"/>
    </source>
</evidence>
<name>A0ACC2GK04_DALPE</name>
<protein>
    <submittedName>
        <fullName evidence="1">Uncharacterized protein</fullName>
    </submittedName>
</protein>
<proteinExistence type="predicted"/>
<organism evidence="1 2">
    <name type="scientific">Dallia pectoralis</name>
    <name type="common">Alaska blackfish</name>
    <dbReference type="NCBI Taxonomy" id="75939"/>
    <lineage>
        <taxon>Eukaryota</taxon>
        <taxon>Metazoa</taxon>
        <taxon>Chordata</taxon>
        <taxon>Craniata</taxon>
        <taxon>Vertebrata</taxon>
        <taxon>Euteleostomi</taxon>
        <taxon>Actinopterygii</taxon>
        <taxon>Neopterygii</taxon>
        <taxon>Teleostei</taxon>
        <taxon>Protacanthopterygii</taxon>
        <taxon>Esociformes</taxon>
        <taxon>Umbridae</taxon>
        <taxon>Dallia</taxon>
    </lineage>
</organism>
<dbReference type="Proteomes" id="UP001157502">
    <property type="component" value="Chromosome 12"/>
</dbReference>